<keyword evidence="14" id="KW-1185">Reference proteome</keyword>
<keyword evidence="8" id="KW-0539">Nucleus</keyword>
<dbReference type="Proteomes" id="UP000008810">
    <property type="component" value="Chromosome 1"/>
</dbReference>
<keyword evidence="7" id="KW-0804">Transcription</keyword>
<dbReference type="Gene3D" id="3.30.160.60">
    <property type="entry name" value="Classic Zinc Finger"/>
    <property type="match status" value="1"/>
</dbReference>
<dbReference type="PANTHER" id="PTHR46352">
    <property type="entry name" value="PROTEIN SENSITIVE TO PROTON RHIZOTOXICITY 1"/>
    <property type="match status" value="1"/>
</dbReference>
<dbReference type="InterPro" id="IPR058196">
    <property type="entry name" value="zf-C2H2_STOP1/2_C"/>
</dbReference>
<dbReference type="SUPFAM" id="SSF57667">
    <property type="entry name" value="beta-beta-alpha zinc fingers"/>
    <property type="match status" value="1"/>
</dbReference>
<dbReference type="Pfam" id="PF22995">
    <property type="entry name" value="C2CH-3rd_BIRD-IDD"/>
    <property type="match status" value="1"/>
</dbReference>
<dbReference type="EMBL" id="CM000880">
    <property type="protein sequence ID" value="KQK12241.1"/>
    <property type="molecule type" value="Genomic_DNA"/>
</dbReference>
<dbReference type="GO" id="GO:0010044">
    <property type="term" value="P:response to aluminum ion"/>
    <property type="evidence" value="ECO:0007669"/>
    <property type="project" value="InterPro"/>
</dbReference>
<dbReference type="eggNOG" id="KOG1721">
    <property type="taxonomic scope" value="Eukaryota"/>
</dbReference>
<dbReference type="HOGENOM" id="CLU_029078_4_1_1"/>
<evidence type="ECO:0000256" key="4">
    <source>
        <dbReference type="ARBA" id="ARBA00022771"/>
    </source>
</evidence>
<dbReference type="EnsemblPlants" id="KQK12241">
    <property type="protein sequence ID" value="KQK12241"/>
    <property type="gene ID" value="BRADI_1g02410v3"/>
</dbReference>
<dbReference type="Pfam" id="PF23115">
    <property type="entry name" value="zf-C2H2_STOP2_3rd"/>
    <property type="match status" value="1"/>
</dbReference>
<reference evidence="13" key="3">
    <citation type="submission" date="2018-08" db="UniProtKB">
        <authorList>
            <consortium name="EnsemblPlants"/>
        </authorList>
    </citation>
    <scope>IDENTIFICATION</scope>
    <source>
        <strain evidence="13">cv. Bd21</strain>
    </source>
</reference>
<feature type="compositionally biased region" description="Low complexity" evidence="10">
    <location>
        <begin position="86"/>
        <end position="104"/>
    </location>
</feature>
<name>I1GL41_BRADI</name>
<dbReference type="InterPro" id="IPR055187">
    <property type="entry name" value="C2CH-3rd_BIRD-IDD"/>
</dbReference>
<dbReference type="OrthoDB" id="8113227at2759"/>
<feature type="region of interest" description="Disordered" evidence="10">
    <location>
        <begin position="1"/>
        <end position="25"/>
    </location>
</feature>
<dbReference type="GO" id="GO:0010447">
    <property type="term" value="P:response to acidic pH"/>
    <property type="evidence" value="ECO:0007669"/>
    <property type="project" value="InterPro"/>
</dbReference>
<evidence type="ECO:0000256" key="8">
    <source>
        <dbReference type="ARBA" id="ARBA00023242"/>
    </source>
</evidence>
<comment type="subcellular location">
    <subcellularLocation>
        <location evidence="1">Nucleus</location>
    </subcellularLocation>
</comment>
<dbReference type="PANTHER" id="PTHR46352:SF5">
    <property type="entry name" value="OS03G0838800 PROTEIN"/>
    <property type="match status" value="1"/>
</dbReference>
<dbReference type="KEGG" id="bdi:100843911"/>
<evidence type="ECO:0000256" key="6">
    <source>
        <dbReference type="ARBA" id="ARBA00023015"/>
    </source>
</evidence>
<dbReference type="SMART" id="SM00355">
    <property type="entry name" value="ZnF_C2H2"/>
    <property type="match status" value="3"/>
</dbReference>
<dbReference type="GO" id="GO:0008270">
    <property type="term" value="F:zinc ion binding"/>
    <property type="evidence" value="ECO:0007669"/>
    <property type="project" value="UniProtKB-KW"/>
</dbReference>
<keyword evidence="6" id="KW-0805">Transcription regulation</keyword>
<keyword evidence="3" id="KW-0677">Repeat</keyword>
<accession>I1GL41</accession>
<reference evidence="12 13" key="1">
    <citation type="journal article" date="2010" name="Nature">
        <title>Genome sequencing and analysis of the model grass Brachypodium distachyon.</title>
        <authorList>
            <consortium name="International Brachypodium Initiative"/>
        </authorList>
    </citation>
    <scope>NUCLEOTIDE SEQUENCE [LARGE SCALE GENOMIC DNA]</scope>
    <source>
        <strain evidence="12">Bd21</strain>
        <strain evidence="13">cv. Bd21</strain>
    </source>
</reference>
<dbReference type="RefSeq" id="XP_003559181.1">
    <property type="nucleotide sequence ID" value="XM_003559133.3"/>
</dbReference>
<keyword evidence="2" id="KW-0479">Metal-binding</keyword>
<gene>
    <name evidence="13" type="primary">LOC100843911</name>
    <name evidence="12" type="ORF">BRADI_1g02410v3</name>
</gene>
<dbReference type="InterPro" id="IPR013087">
    <property type="entry name" value="Znf_C2H2_type"/>
</dbReference>
<dbReference type="InterPro" id="IPR036236">
    <property type="entry name" value="Znf_C2H2_sf"/>
</dbReference>
<evidence type="ECO:0000313" key="14">
    <source>
        <dbReference type="Proteomes" id="UP000008810"/>
    </source>
</evidence>
<evidence type="ECO:0000256" key="5">
    <source>
        <dbReference type="ARBA" id="ARBA00022833"/>
    </source>
</evidence>
<dbReference type="Pfam" id="PF23118">
    <property type="entry name" value="zf-C2H2_STOP2_C"/>
    <property type="match status" value="1"/>
</dbReference>
<evidence type="ECO:0000256" key="9">
    <source>
        <dbReference type="PROSITE-ProRule" id="PRU00042"/>
    </source>
</evidence>
<evidence type="ECO:0000313" key="13">
    <source>
        <dbReference type="EnsemblPlants" id="KQK12241"/>
    </source>
</evidence>
<dbReference type="Gramene" id="KQK12241">
    <property type="protein sequence ID" value="KQK12241"/>
    <property type="gene ID" value="BRADI_1g02410v3"/>
</dbReference>
<dbReference type="InterPro" id="IPR059161">
    <property type="entry name" value="Znf-C2H2_STOP1/2_3rd"/>
</dbReference>
<dbReference type="STRING" id="15368.I1GL41"/>
<evidence type="ECO:0000259" key="11">
    <source>
        <dbReference type="PROSITE" id="PS50157"/>
    </source>
</evidence>
<reference evidence="12" key="2">
    <citation type="submission" date="2017-06" db="EMBL/GenBank/DDBJ databases">
        <title>WGS assembly of Brachypodium distachyon.</title>
        <authorList>
            <consortium name="The International Brachypodium Initiative"/>
            <person name="Lucas S."/>
            <person name="Harmon-Smith M."/>
            <person name="Lail K."/>
            <person name="Tice H."/>
            <person name="Grimwood J."/>
            <person name="Bruce D."/>
            <person name="Barry K."/>
            <person name="Shu S."/>
            <person name="Lindquist E."/>
            <person name="Wang M."/>
            <person name="Pitluck S."/>
            <person name="Vogel J.P."/>
            <person name="Garvin D.F."/>
            <person name="Mockler T.C."/>
            <person name="Schmutz J."/>
            <person name="Rokhsar D."/>
            <person name="Bevan M.W."/>
        </authorList>
    </citation>
    <scope>NUCLEOTIDE SEQUENCE</scope>
    <source>
        <strain evidence="12">Bd21</strain>
    </source>
</reference>
<evidence type="ECO:0000256" key="1">
    <source>
        <dbReference type="ARBA" id="ARBA00004123"/>
    </source>
</evidence>
<dbReference type="GeneID" id="100843911"/>
<dbReference type="PROSITE" id="PS50157">
    <property type="entry name" value="ZINC_FINGER_C2H2_2"/>
    <property type="match status" value="1"/>
</dbReference>
<feature type="compositionally biased region" description="Polar residues" evidence="10">
    <location>
        <begin position="115"/>
        <end position="124"/>
    </location>
</feature>
<evidence type="ECO:0000256" key="7">
    <source>
        <dbReference type="ARBA" id="ARBA00023163"/>
    </source>
</evidence>
<feature type="region of interest" description="Disordered" evidence="10">
    <location>
        <begin position="86"/>
        <end position="125"/>
    </location>
</feature>
<dbReference type="InterPro" id="IPR044300">
    <property type="entry name" value="STOP1/2"/>
</dbReference>
<dbReference type="FunFam" id="3.30.160.60:FF:000100">
    <property type="entry name" value="Zinc finger 45-like"/>
    <property type="match status" value="1"/>
</dbReference>
<dbReference type="OMA" id="DHKRFQP"/>
<feature type="domain" description="C2H2-type" evidence="11">
    <location>
        <begin position="144"/>
        <end position="166"/>
    </location>
</feature>
<sequence>MEAWDVRNGTGHGGGNGRGAEAEDGRSASASAAALTTYLAFLEHKIGHLRGIICSPAPSLPQQQQVVSAELACIISQLASIANDLATDAGTPSSPASSPSAGTPNAHAVDDEQQQEPVGSSSSPPAYEVIELDKEEILAPPHAHSCKLCGKGFKRDANLRMHMRAHGHSYNHKKEVNVSPPPAPETKTKKRPAPAVCYSCPQAGCKRNRAHASFAPLKTAVCVRNHYRRTHCAKTHACRRCGGVKRFAVLADLRTHEKHCGRDRWVCSCTVSFSRRDKLLAHVALFPAGAGHSPALPLLPDETAAAQCSTGNNDTANGGGGRVTGSGELLPGTGTGGGDMMDQSFLSDIGMLDDFGCSDVKGSIREDDGRRRGSLSPAGLDFCDFDGFDLFGTHAMNFDF</sequence>
<evidence type="ECO:0000256" key="10">
    <source>
        <dbReference type="SAM" id="MobiDB-lite"/>
    </source>
</evidence>
<keyword evidence="4 9" id="KW-0863">Zinc-finger</keyword>
<evidence type="ECO:0000313" key="12">
    <source>
        <dbReference type="EMBL" id="KQK12241.1"/>
    </source>
</evidence>
<evidence type="ECO:0000256" key="3">
    <source>
        <dbReference type="ARBA" id="ARBA00022737"/>
    </source>
</evidence>
<protein>
    <recommendedName>
        <fullName evidence="11">C2H2-type domain-containing protein</fullName>
    </recommendedName>
</protein>
<organism evidence="12">
    <name type="scientific">Brachypodium distachyon</name>
    <name type="common">Purple false brome</name>
    <name type="synonym">Trachynia distachya</name>
    <dbReference type="NCBI Taxonomy" id="15368"/>
    <lineage>
        <taxon>Eukaryota</taxon>
        <taxon>Viridiplantae</taxon>
        <taxon>Streptophyta</taxon>
        <taxon>Embryophyta</taxon>
        <taxon>Tracheophyta</taxon>
        <taxon>Spermatophyta</taxon>
        <taxon>Magnoliopsida</taxon>
        <taxon>Liliopsida</taxon>
        <taxon>Poales</taxon>
        <taxon>Poaceae</taxon>
        <taxon>BOP clade</taxon>
        <taxon>Pooideae</taxon>
        <taxon>Stipodae</taxon>
        <taxon>Brachypodieae</taxon>
        <taxon>Brachypodium</taxon>
    </lineage>
</organism>
<feature type="region of interest" description="Disordered" evidence="10">
    <location>
        <begin position="309"/>
        <end position="334"/>
    </location>
</feature>
<dbReference type="AlphaFoldDB" id="I1GL41"/>
<evidence type="ECO:0000256" key="2">
    <source>
        <dbReference type="ARBA" id="ARBA00022723"/>
    </source>
</evidence>
<keyword evidence="5" id="KW-0862">Zinc</keyword>
<proteinExistence type="predicted"/>